<proteinExistence type="predicted"/>
<comment type="caution">
    <text evidence="2">The sequence shown here is derived from an EMBL/GenBank/DDBJ whole genome shotgun (WGS) entry which is preliminary data.</text>
</comment>
<accession>A0A3P3VZ65</accession>
<evidence type="ECO:0000313" key="3">
    <source>
        <dbReference type="Proteomes" id="UP000274391"/>
    </source>
</evidence>
<feature type="transmembrane region" description="Helical" evidence="1">
    <location>
        <begin position="150"/>
        <end position="168"/>
    </location>
</feature>
<reference evidence="2 3" key="1">
    <citation type="submission" date="2018-11" db="EMBL/GenBank/DDBJ databases">
        <title>YIM 102482-1 draft genome.</title>
        <authorList>
            <person name="Li G."/>
            <person name="Jiang Y."/>
        </authorList>
    </citation>
    <scope>NUCLEOTIDE SEQUENCE [LARGE SCALE GENOMIC DNA]</scope>
    <source>
        <strain evidence="2 3">YIM 102482-1</strain>
    </source>
</reference>
<keyword evidence="1" id="KW-0472">Membrane</keyword>
<dbReference type="Proteomes" id="UP000274391">
    <property type="component" value="Unassembled WGS sequence"/>
</dbReference>
<dbReference type="EMBL" id="RQVS01000013">
    <property type="protein sequence ID" value="RRJ85983.1"/>
    <property type="molecule type" value="Genomic_DNA"/>
</dbReference>
<dbReference type="AlphaFoldDB" id="A0A3P3VZ65"/>
<name>A0A3P3VZ65_9MICO</name>
<dbReference type="RefSeq" id="WP_124973280.1">
    <property type="nucleotide sequence ID" value="NZ_RQVS01000013.1"/>
</dbReference>
<feature type="transmembrane region" description="Helical" evidence="1">
    <location>
        <begin position="72"/>
        <end position="97"/>
    </location>
</feature>
<dbReference type="OrthoDB" id="8224664at2"/>
<organism evidence="2 3">
    <name type="scientific">Gulosibacter macacae</name>
    <dbReference type="NCBI Taxonomy" id="2488791"/>
    <lineage>
        <taxon>Bacteria</taxon>
        <taxon>Bacillati</taxon>
        <taxon>Actinomycetota</taxon>
        <taxon>Actinomycetes</taxon>
        <taxon>Micrococcales</taxon>
        <taxon>Microbacteriaceae</taxon>
        <taxon>Gulosibacter</taxon>
    </lineage>
</organism>
<gene>
    <name evidence="2" type="ORF">EG850_10605</name>
</gene>
<sequence length="200" mass="20571">MPARIALALAGLGFAAFPLLRPWGDDSADLLEVAAAFADPRWVIAHTLSMLAFIALALGLRAAQRTRLELGAWLGAALVLPFYGAEAFGLHAIGNAVVASGDVHRLAEAEAIRADPIALAGFALGLLFIAAVGLGFVVSAKGAGTLSMRIAATIAGVGLVAYLPQFFLPAAGRITHGVVLGVALLVFAARVRASESHDKR</sequence>
<evidence type="ECO:0000256" key="1">
    <source>
        <dbReference type="SAM" id="Phobius"/>
    </source>
</evidence>
<feature type="transmembrane region" description="Helical" evidence="1">
    <location>
        <begin position="42"/>
        <end position="60"/>
    </location>
</feature>
<evidence type="ECO:0008006" key="4">
    <source>
        <dbReference type="Google" id="ProtNLM"/>
    </source>
</evidence>
<feature type="transmembrane region" description="Helical" evidence="1">
    <location>
        <begin position="117"/>
        <end position="138"/>
    </location>
</feature>
<keyword evidence="1" id="KW-1133">Transmembrane helix</keyword>
<evidence type="ECO:0000313" key="2">
    <source>
        <dbReference type="EMBL" id="RRJ85983.1"/>
    </source>
</evidence>
<protein>
    <recommendedName>
        <fullName evidence="4">DUF998 domain-containing protein</fullName>
    </recommendedName>
</protein>
<keyword evidence="1" id="KW-0812">Transmembrane</keyword>
<feature type="transmembrane region" description="Helical" evidence="1">
    <location>
        <begin position="174"/>
        <end position="191"/>
    </location>
</feature>
<keyword evidence="3" id="KW-1185">Reference proteome</keyword>